<feature type="chain" id="PRO_5039590149" description="SUEL-type lectin domain-containing protein" evidence="1">
    <location>
        <begin position="22"/>
        <end position="185"/>
    </location>
</feature>
<sequence>MDIHHLLIIMVFSVTCDITYTQSFHDIDLCPSGSPLLTVTTDRKLQCAMLCHNLADCFSFRFVSGTCNLFNQLSMLSNANIVQHKHGQCYAKTDFVLCETQSGTLTCSNNKKIHINWAMYGEDQGASHCSKTNAKTVRCHSQNAMATVQTLCESKSTCELNASNTVFGDPCGGVAKYLHVKYICI</sequence>
<dbReference type="InterPro" id="IPR043159">
    <property type="entry name" value="Lectin_gal-bd_sf"/>
</dbReference>
<name>A0A9D4DVP6_DREPO</name>
<keyword evidence="1" id="KW-0732">Signal</keyword>
<evidence type="ECO:0000313" key="4">
    <source>
        <dbReference type="Proteomes" id="UP000828390"/>
    </source>
</evidence>
<evidence type="ECO:0000256" key="1">
    <source>
        <dbReference type="SAM" id="SignalP"/>
    </source>
</evidence>
<gene>
    <name evidence="3" type="ORF">DPMN_189884</name>
</gene>
<dbReference type="PROSITE" id="PS50228">
    <property type="entry name" value="SUEL_LECTIN"/>
    <property type="match status" value="1"/>
</dbReference>
<dbReference type="Pfam" id="PF02140">
    <property type="entry name" value="SUEL_Lectin"/>
    <property type="match status" value="1"/>
</dbReference>
<dbReference type="CDD" id="cd22827">
    <property type="entry name" value="Gal_Rha_Lectin_SUL-I-like"/>
    <property type="match status" value="1"/>
</dbReference>
<evidence type="ECO:0000313" key="3">
    <source>
        <dbReference type="EMBL" id="KAH3755195.1"/>
    </source>
</evidence>
<dbReference type="Proteomes" id="UP000828390">
    <property type="component" value="Unassembled WGS sequence"/>
</dbReference>
<protein>
    <recommendedName>
        <fullName evidence="2">SUEL-type lectin domain-containing protein</fullName>
    </recommendedName>
</protein>
<dbReference type="GO" id="GO:0030246">
    <property type="term" value="F:carbohydrate binding"/>
    <property type="evidence" value="ECO:0007669"/>
    <property type="project" value="InterPro"/>
</dbReference>
<proteinExistence type="predicted"/>
<dbReference type="EMBL" id="JAIWYP010000010">
    <property type="protein sequence ID" value="KAH3755195.1"/>
    <property type="molecule type" value="Genomic_DNA"/>
</dbReference>
<accession>A0A9D4DVP6</accession>
<dbReference type="InterPro" id="IPR000922">
    <property type="entry name" value="Lectin_gal-bd_dom"/>
</dbReference>
<comment type="caution">
    <text evidence="3">The sequence shown here is derived from an EMBL/GenBank/DDBJ whole genome shotgun (WGS) entry which is preliminary data.</text>
</comment>
<dbReference type="PANTHER" id="PTHR46780">
    <property type="entry name" value="PROTEIN EVA-1"/>
    <property type="match status" value="1"/>
</dbReference>
<reference evidence="3" key="1">
    <citation type="journal article" date="2019" name="bioRxiv">
        <title>The Genome of the Zebra Mussel, Dreissena polymorpha: A Resource for Invasive Species Research.</title>
        <authorList>
            <person name="McCartney M.A."/>
            <person name="Auch B."/>
            <person name="Kono T."/>
            <person name="Mallez S."/>
            <person name="Zhang Y."/>
            <person name="Obille A."/>
            <person name="Becker A."/>
            <person name="Abrahante J.E."/>
            <person name="Garbe J."/>
            <person name="Badalamenti J.P."/>
            <person name="Herman A."/>
            <person name="Mangelson H."/>
            <person name="Liachko I."/>
            <person name="Sullivan S."/>
            <person name="Sone E.D."/>
            <person name="Koren S."/>
            <person name="Silverstein K.A.T."/>
            <person name="Beckman K.B."/>
            <person name="Gohl D.M."/>
        </authorList>
    </citation>
    <scope>NUCLEOTIDE SEQUENCE</scope>
    <source>
        <strain evidence="3">Duluth1</strain>
        <tissue evidence="3">Whole animal</tissue>
    </source>
</reference>
<keyword evidence="4" id="KW-1185">Reference proteome</keyword>
<dbReference type="AlphaFoldDB" id="A0A9D4DVP6"/>
<reference evidence="3" key="2">
    <citation type="submission" date="2020-11" db="EMBL/GenBank/DDBJ databases">
        <authorList>
            <person name="McCartney M.A."/>
            <person name="Auch B."/>
            <person name="Kono T."/>
            <person name="Mallez S."/>
            <person name="Becker A."/>
            <person name="Gohl D.M."/>
            <person name="Silverstein K.A.T."/>
            <person name="Koren S."/>
            <person name="Bechman K.B."/>
            <person name="Herman A."/>
            <person name="Abrahante J.E."/>
            <person name="Garbe J."/>
        </authorList>
    </citation>
    <scope>NUCLEOTIDE SEQUENCE</scope>
    <source>
        <strain evidence="3">Duluth1</strain>
        <tissue evidence="3">Whole animal</tissue>
    </source>
</reference>
<dbReference type="Gene3D" id="2.60.120.740">
    <property type="match status" value="1"/>
</dbReference>
<evidence type="ECO:0000259" key="2">
    <source>
        <dbReference type="PROSITE" id="PS50228"/>
    </source>
</evidence>
<feature type="domain" description="SUEL-type lectin" evidence="2">
    <location>
        <begin position="97"/>
        <end position="185"/>
    </location>
</feature>
<organism evidence="3 4">
    <name type="scientific">Dreissena polymorpha</name>
    <name type="common">Zebra mussel</name>
    <name type="synonym">Mytilus polymorpha</name>
    <dbReference type="NCBI Taxonomy" id="45954"/>
    <lineage>
        <taxon>Eukaryota</taxon>
        <taxon>Metazoa</taxon>
        <taxon>Spiralia</taxon>
        <taxon>Lophotrochozoa</taxon>
        <taxon>Mollusca</taxon>
        <taxon>Bivalvia</taxon>
        <taxon>Autobranchia</taxon>
        <taxon>Heteroconchia</taxon>
        <taxon>Euheterodonta</taxon>
        <taxon>Imparidentia</taxon>
        <taxon>Neoheterodontei</taxon>
        <taxon>Myida</taxon>
        <taxon>Dreissenoidea</taxon>
        <taxon>Dreissenidae</taxon>
        <taxon>Dreissena</taxon>
    </lineage>
</organism>
<feature type="signal peptide" evidence="1">
    <location>
        <begin position="1"/>
        <end position="21"/>
    </location>
</feature>